<dbReference type="Proteomes" id="UP000052008">
    <property type="component" value="Unassembled WGS sequence"/>
</dbReference>
<keyword evidence="4 10" id="KW-0547">Nucleotide-binding</keyword>
<reference evidence="12 13" key="1">
    <citation type="journal article" date="2015" name="Microbiome">
        <title>Genomic resolution of linkages in carbon, nitrogen, and sulfur cycling among widespread estuary sediment bacteria.</title>
        <authorList>
            <person name="Baker B.J."/>
            <person name="Lazar C.S."/>
            <person name="Teske A.P."/>
            <person name="Dick G.J."/>
        </authorList>
    </citation>
    <scope>NUCLEOTIDE SEQUENCE [LARGE SCALE GENOMIC DNA]</scope>
    <source>
        <strain evidence="12">DG_24</strain>
    </source>
</reference>
<accession>A0A0S7WU87</accession>
<evidence type="ECO:0000256" key="4">
    <source>
        <dbReference type="ARBA" id="ARBA00022741"/>
    </source>
</evidence>
<dbReference type="InterPro" id="IPR018027">
    <property type="entry name" value="Asn/Gln_amidotransferase"/>
</dbReference>
<dbReference type="SUPFAM" id="SSF55931">
    <property type="entry name" value="Glutamine synthetase/guanido kinase"/>
    <property type="match status" value="1"/>
</dbReference>
<dbReference type="PATRIC" id="fig|1703770.3.peg.1527"/>
<evidence type="ECO:0000256" key="8">
    <source>
        <dbReference type="ARBA" id="ARBA00047380"/>
    </source>
</evidence>
<comment type="caution">
    <text evidence="12">The sequence shown here is derived from an EMBL/GenBank/DDBJ whole genome shotgun (WGS) entry which is preliminary data.</text>
</comment>
<dbReference type="PROSITE" id="PS01234">
    <property type="entry name" value="GATB"/>
    <property type="match status" value="1"/>
</dbReference>
<dbReference type="GO" id="GO:0006412">
    <property type="term" value="P:translation"/>
    <property type="evidence" value="ECO:0007669"/>
    <property type="project" value="UniProtKB-UniRule"/>
</dbReference>
<dbReference type="AlphaFoldDB" id="A0A0S7WU87"/>
<dbReference type="NCBIfam" id="NF004014">
    <property type="entry name" value="PRK05477.1-4"/>
    <property type="match status" value="1"/>
</dbReference>
<dbReference type="GO" id="GO:0050566">
    <property type="term" value="F:asparaginyl-tRNA synthase (glutamine-hydrolyzing) activity"/>
    <property type="evidence" value="ECO:0007669"/>
    <property type="project" value="RHEA"/>
</dbReference>
<organism evidence="12 13">
    <name type="scientific">candidate division TA06 bacterium DG_24</name>
    <dbReference type="NCBI Taxonomy" id="1703770"/>
    <lineage>
        <taxon>Bacteria</taxon>
        <taxon>Bacteria division TA06</taxon>
    </lineage>
</organism>
<dbReference type="InterPro" id="IPR003789">
    <property type="entry name" value="Asn/Gln_tRNA_amidoTrase-B-like"/>
</dbReference>
<dbReference type="NCBIfam" id="TIGR00133">
    <property type="entry name" value="gatB"/>
    <property type="match status" value="1"/>
</dbReference>
<keyword evidence="6 10" id="KW-0648">Protein biosynthesis</keyword>
<keyword evidence="5 10" id="KW-0067">ATP-binding</keyword>
<dbReference type="InterPro" id="IPR023168">
    <property type="entry name" value="GatB_Yqey_C_2"/>
</dbReference>
<dbReference type="Pfam" id="PF02934">
    <property type="entry name" value="GatB_N"/>
    <property type="match status" value="1"/>
</dbReference>
<keyword evidence="12" id="KW-0808">Transferase</keyword>
<dbReference type="InterPro" id="IPR017958">
    <property type="entry name" value="Gln-tRNA_amidoTrfase_suB_CS"/>
</dbReference>
<dbReference type="SMART" id="SM00845">
    <property type="entry name" value="GatB_Yqey"/>
    <property type="match status" value="1"/>
</dbReference>
<dbReference type="InterPro" id="IPR014746">
    <property type="entry name" value="Gln_synth/guanido_kin_cat_dom"/>
</dbReference>
<evidence type="ECO:0000256" key="2">
    <source>
        <dbReference type="ARBA" id="ARBA00011123"/>
    </source>
</evidence>
<dbReference type="PANTHER" id="PTHR11659">
    <property type="entry name" value="GLUTAMYL-TRNA GLN AMIDOTRANSFERASE SUBUNIT B MITOCHONDRIAL AND PROKARYOTIC PET112-RELATED"/>
    <property type="match status" value="1"/>
</dbReference>
<dbReference type="STRING" id="1703770.AMJ39_03565"/>
<dbReference type="Gene3D" id="1.10.10.410">
    <property type="match status" value="1"/>
</dbReference>
<dbReference type="NCBIfam" id="NF004012">
    <property type="entry name" value="PRK05477.1-2"/>
    <property type="match status" value="1"/>
</dbReference>
<protein>
    <recommendedName>
        <fullName evidence="10">Aspartyl/glutamyl-tRNA(Asn/Gln) amidotransferase subunit B</fullName>
        <shortName evidence="10">Asp/Glu-ADT subunit B</shortName>
        <ecNumber evidence="10">6.3.5.-</ecNumber>
    </recommendedName>
</protein>
<comment type="catalytic activity">
    <reaction evidence="8 10">
        <text>L-aspartyl-tRNA(Asn) + L-glutamine + ATP + H2O = L-asparaginyl-tRNA(Asn) + L-glutamate + ADP + phosphate + 2 H(+)</text>
        <dbReference type="Rhea" id="RHEA:14513"/>
        <dbReference type="Rhea" id="RHEA-COMP:9674"/>
        <dbReference type="Rhea" id="RHEA-COMP:9677"/>
        <dbReference type="ChEBI" id="CHEBI:15377"/>
        <dbReference type="ChEBI" id="CHEBI:15378"/>
        <dbReference type="ChEBI" id="CHEBI:29985"/>
        <dbReference type="ChEBI" id="CHEBI:30616"/>
        <dbReference type="ChEBI" id="CHEBI:43474"/>
        <dbReference type="ChEBI" id="CHEBI:58359"/>
        <dbReference type="ChEBI" id="CHEBI:78515"/>
        <dbReference type="ChEBI" id="CHEBI:78516"/>
        <dbReference type="ChEBI" id="CHEBI:456216"/>
    </reaction>
</comment>
<evidence type="ECO:0000313" key="12">
    <source>
        <dbReference type="EMBL" id="KPJ53713.1"/>
    </source>
</evidence>
<evidence type="ECO:0000313" key="13">
    <source>
        <dbReference type="Proteomes" id="UP000052008"/>
    </source>
</evidence>
<proteinExistence type="inferred from homology"/>
<dbReference type="InterPro" id="IPR004413">
    <property type="entry name" value="GatB"/>
</dbReference>
<dbReference type="Gene3D" id="1.10.150.380">
    <property type="entry name" value="GatB domain, N-terminal subdomain"/>
    <property type="match status" value="1"/>
</dbReference>
<dbReference type="InterPro" id="IPR042114">
    <property type="entry name" value="GatB_C_1"/>
</dbReference>
<evidence type="ECO:0000256" key="3">
    <source>
        <dbReference type="ARBA" id="ARBA00022598"/>
    </source>
</evidence>
<dbReference type="GO" id="GO:0050567">
    <property type="term" value="F:glutaminyl-tRNA synthase (glutamine-hydrolyzing) activity"/>
    <property type="evidence" value="ECO:0007669"/>
    <property type="project" value="UniProtKB-UniRule"/>
</dbReference>
<gene>
    <name evidence="10" type="primary">gatB</name>
    <name evidence="12" type="ORF">AMJ39_03565</name>
</gene>
<dbReference type="EC" id="6.3.5.-" evidence="10"/>
<dbReference type="FunFam" id="1.10.10.410:FF:000001">
    <property type="entry name" value="Aspartyl/glutamyl-tRNA(Asn/Gln) amidotransferase subunit B"/>
    <property type="match status" value="1"/>
</dbReference>
<dbReference type="HAMAP" id="MF_00121">
    <property type="entry name" value="GatB"/>
    <property type="match status" value="1"/>
</dbReference>
<dbReference type="SUPFAM" id="SSF89095">
    <property type="entry name" value="GatB/YqeY motif"/>
    <property type="match status" value="1"/>
</dbReference>
<keyword evidence="3 10" id="KW-0436">Ligase</keyword>
<comment type="function">
    <text evidence="7 10">Allows the formation of correctly charged Asn-tRNA(Asn) or Gln-tRNA(Gln) through the transamidation of misacylated Asp-tRNA(Asn) or Glu-tRNA(Gln) in organisms which lack either or both of asparaginyl-tRNA or glutaminyl-tRNA synthetases. The reaction takes place in the presence of glutamine and ATP through an activated phospho-Asp-tRNA(Asn) or phospho-Glu-tRNA(Gln).</text>
</comment>
<dbReference type="EMBL" id="LIZS01000014">
    <property type="protein sequence ID" value="KPJ53713.1"/>
    <property type="molecule type" value="Genomic_DNA"/>
</dbReference>
<evidence type="ECO:0000259" key="11">
    <source>
        <dbReference type="SMART" id="SM00845"/>
    </source>
</evidence>
<evidence type="ECO:0000256" key="9">
    <source>
        <dbReference type="ARBA" id="ARBA00047913"/>
    </source>
</evidence>
<dbReference type="GO" id="GO:0070681">
    <property type="term" value="P:glutaminyl-tRNAGln biosynthesis via transamidation"/>
    <property type="evidence" value="ECO:0007669"/>
    <property type="project" value="TreeGrafter"/>
</dbReference>
<evidence type="ECO:0000256" key="1">
    <source>
        <dbReference type="ARBA" id="ARBA00005306"/>
    </source>
</evidence>
<comment type="similarity">
    <text evidence="1 10">Belongs to the GatB/GatE family. GatB subfamily.</text>
</comment>
<dbReference type="PANTHER" id="PTHR11659:SF0">
    <property type="entry name" value="GLUTAMYL-TRNA(GLN) AMIDOTRANSFERASE SUBUNIT B, MITOCHONDRIAL"/>
    <property type="match status" value="1"/>
</dbReference>
<dbReference type="InterPro" id="IPR006075">
    <property type="entry name" value="Asn/Gln-tRNA_Trfase_suB/E_cat"/>
</dbReference>
<dbReference type="InterPro" id="IPR017959">
    <property type="entry name" value="Asn/Gln-tRNA_amidoTrfase_suB/E"/>
</dbReference>
<evidence type="ECO:0000256" key="7">
    <source>
        <dbReference type="ARBA" id="ARBA00024799"/>
    </source>
</evidence>
<evidence type="ECO:0000256" key="6">
    <source>
        <dbReference type="ARBA" id="ARBA00022917"/>
    </source>
</evidence>
<sequence length="481" mass="52813">MEYEAIIGMEVHVQLKTASKIYCGCSTAFGAEPNTQTCPVCLGLPGALPVLNRKAVELGLKAAVTLVCDEIVERAAFARKNYFYPDLPKGYQITQFGAPLARHGRIEIEVEGQQKEIGIRHLLIEEDAGKLIHSEGESDVSFVDFNRCGVPLLEIVSEPDLRTPAEAHAYLAALKEVIEYAGISDADMEKGQMRCEPNISVRPRGYKEFGTRTELKNLNSFRNVERAIAFEIERHIGILERGEKVEQATMLWDERAQRASPMRVKEEAHDYRYFPEPDLTAVTLGRDLAAQIRAELPELPRAKRARFVSGYGIAPEQAAVCASSPAVADYFEAVAKACGDGNEAAKWIVGVVASAVNEGKWDVNAPSVAAEKLAALIRLVADGAVSGIAARENVFPAMLERPGLEPEEAVDELGLRQMSDEARLEAVVDRVIAANPGEVVRYRRGEEKLLGYFVGQVMEETKGRANPKIVNQLLRRKLASG</sequence>
<dbReference type="GO" id="GO:0016740">
    <property type="term" value="F:transferase activity"/>
    <property type="evidence" value="ECO:0007669"/>
    <property type="project" value="UniProtKB-KW"/>
</dbReference>
<evidence type="ECO:0000256" key="5">
    <source>
        <dbReference type="ARBA" id="ARBA00022840"/>
    </source>
</evidence>
<dbReference type="GO" id="GO:0005524">
    <property type="term" value="F:ATP binding"/>
    <property type="evidence" value="ECO:0007669"/>
    <property type="project" value="UniProtKB-KW"/>
</dbReference>
<comment type="catalytic activity">
    <reaction evidence="9 10">
        <text>L-glutamyl-tRNA(Gln) + L-glutamine + ATP + H2O = L-glutaminyl-tRNA(Gln) + L-glutamate + ADP + phosphate + H(+)</text>
        <dbReference type="Rhea" id="RHEA:17521"/>
        <dbReference type="Rhea" id="RHEA-COMP:9681"/>
        <dbReference type="Rhea" id="RHEA-COMP:9684"/>
        <dbReference type="ChEBI" id="CHEBI:15377"/>
        <dbReference type="ChEBI" id="CHEBI:15378"/>
        <dbReference type="ChEBI" id="CHEBI:29985"/>
        <dbReference type="ChEBI" id="CHEBI:30616"/>
        <dbReference type="ChEBI" id="CHEBI:43474"/>
        <dbReference type="ChEBI" id="CHEBI:58359"/>
        <dbReference type="ChEBI" id="CHEBI:78520"/>
        <dbReference type="ChEBI" id="CHEBI:78521"/>
        <dbReference type="ChEBI" id="CHEBI:456216"/>
    </reaction>
</comment>
<evidence type="ECO:0000256" key="10">
    <source>
        <dbReference type="HAMAP-Rule" id="MF_00121"/>
    </source>
</evidence>
<feature type="domain" description="Asn/Gln amidotransferase" evidence="11">
    <location>
        <begin position="329"/>
        <end position="478"/>
    </location>
</feature>
<comment type="subunit">
    <text evidence="2 10">Heterotrimer of A, B and C subunits.</text>
</comment>
<dbReference type="Pfam" id="PF02637">
    <property type="entry name" value="GatB_Yqey"/>
    <property type="match status" value="1"/>
</dbReference>
<name>A0A0S7WU87_UNCT6</name>